<dbReference type="OrthoDB" id="9814966at2"/>
<evidence type="ECO:0000313" key="3">
    <source>
        <dbReference type="Proteomes" id="UP000215377"/>
    </source>
</evidence>
<protein>
    <recommendedName>
        <fullName evidence="1">AB hydrolase-1 domain-containing protein</fullName>
    </recommendedName>
</protein>
<gene>
    <name evidence="2" type="ORF">ATO3_21900</name>
</gene>
<dbReference type="AlphaFoldDB" id="A0A225ND10"/>
<accession>A0A225ND10</accession>
<reference evidence="2 3" key="1">
    <citation type="submission" date="2013-04" db="EMBL/GenBank/DDBJ databases">
        <title>Oceanicola sp. 22II1-22F33 Genome Sequencing.</title>
        <authorList>
            <person name="Lai Q."/>
            <person name="Li G."/>
            <person name="Shao Z."/>
        </authorList>
    </citation>
    <scope>NUCLEOTIDE SEQUENCE [LARGE SCALE GENOMIC DNA]</scope>
    <source>
        <strain evidence="2 3">22II1-22F33</strain>
    </source>
</reference>
<dbReference type="InterPro" id="IPR029058">
    <property type="entry name" value="AB_hydrolase_fold"/>
</dbReference>
<sequence>MEGTTYDWSDATVFDAEPGWSMAPEEPTGGPPRDFDILFVHGMASGGWIWKPDFLARFTGQGYRVWTLTLPGRLSGPTMRTDPTALPRAACAAFRAGSPTEAVSILTSVMPGAGVIDGPSLDDFADALNAALAAIGRPVVTVGHSLGGAVAQNNARRNGWPHGIALICSAPPYGMWRASAQMAVTNPPLWKALMEYSLFGLAHSDHHVMRHNLFPNGVGDQDYLTFVNQLRDESLTATAGASGLPPFAPMPGPRQNIMILGAGRDRLVPALDIWLTAAWYGRQPVILPKAGHMPMLEAGREALAEELLGWMEGL</sequence>
<evidence type="ECO:0000313" key="2">
    <source>
        <dbReference type="EMBL" id="OWU69490.1"/>
    </source>
</evidence>
<dbReference type="EMBL" id="AQQR01000015">
    <property type="protein sequence ID" value="OWU69490.1"/>
    <property type="molecule type" value="Genomic_DNA"/>
</dbReference>
<dbReference type="Proteomes" id="UP000215377">
    <property type="component" value="Unassembled WGS sequence"/>
</dbReference>
<keyword evidence="3" id="KW-1185">Reference proteome</keyword>
<evidence type="ECO:0000259" key="1">
    <source>
        <dbReference type="Pfam" id="PF12697"/>
    </source>
</evidence>
<comment type="caution">
    <text evidence="2">The sequence shown here is derived from an EMBL/GenBank/DDBJ whole genome shotgun (WGS) entry which is preliminary data.</text>
</comment>
<proteinExistence type="predicted"/>
<dbReference type="InterPro" id="IPR000073">
    <property type="entry name" value="AB_hydrolase_1"/>
</dbReference>
<feature type="domain" description="AB hydrolase-1" evidence="1">
    <location>
        <begin position="37"/>
        <end position="305"/>
    </location>
</feature>
<dbReference type="Gene3D" id="3.40.50.1820">
    <property type="entry name" value="alpha/beta hydrolase"/>
    <property type="match status" value="1"/>
</dbReference>
<dbReference type="SUPFAM" id="SSF53474">
    <property type="entry name" value="alpha/beta-Hydrolases"/>
    <property type="match status" value="1"/>
</dbReference>
<organism evidence="2 3">
    <name type="scientific">Marinibacterium profundimaris</name>
    <dbReference type="NCBI Taxonomy" id="1679460"/>
    <lineage>
        <taxon>Bacteria</taxon>
        <taxon>Pseudomonadati</taxon>
        <taxon>Pseudomonadota</taxon>
        <taxon>Alphaproteobacteria</taxon>
        <taxon>Rhodobacterales</taxon>
        <taxon>Paracoccaceae</taxon>
        <taxon>Marinibacterium</taxon>
    </lineage>
</organism>
<dbReference type="RefSeq" id="WP_158218038.1">
    <property type="nucleotide sequence ID" value="NZ_AQQR01000015.1"/>
</dbReference>
<name>A0A225ND10_9RHOB</name>
<dbReference type="Pfam" id="PF12697">
    <property type="entry name" value="Abhydrolase_6"/>
    <property type="match status" value="1"/>
</dbReference>